<dbReference type="InterPro" id="IPR029017">
    <property type="entry name" value="Enolase-like_N"/>
</dbReference>
<feature type="binding site" evidence="4">
    <location>
        <position position="226"/>
    </location>
    <ligand>
        <name>Mg(2+)</name>
        <dbReference type="ChEBI" id="CHEBI:18420"/>
    </ligand>
</feature>
<evidence type="ECO:0000256" key="3">
    <source>
        <dbReference type="ARBA" id="ARBA00023239"/>
    </source>
</evidence>
<dbReference type="EMBL" id="CP003614">
    <property type="protein sequence ID" value="AFZ09724.1"/>
    <property type="molecule type" value="Genomic_DNA"/>
</dbReference>
<dbReference type="Proteomes" id="UP000010478">
    <property type="component" value="Chromosome"/>
</dbReference>
<evidence type="ECO:0000313" key="7">
    <source>
        <dbReference type="EMBL" id="AFZ09724.1"/>
    </source>
</evidence>
<dbReference type="EC" id="4.2.1.113" evidence="4 5"/>
<gene>
    <name evidence="4" type="primary">menC</name>
    <name evidence="7" type="ORF">Osc7112_5497</name>
</gene>
<sequence>MLYQFEFRTYQRKFKRPLQTSHGIWDIREGIILRLVGENGRIGWGEVAPLSWFGSETFDQALDFCNSLSANLSEEMIFAISAQLPACQFGFESAVSNSRSPLIKGGHGGTAPTKGGTRNILKVPLTKGDLGGSRLRLKSTLIAGSVLSSHQWIQAGNEEEKNRFSGLLPAGETALQALPILWLDGYRTFKWKIGVAAIEEELKMFQQLIQAMHNLCDRESAFLRLDANGGLSYSQATTWLEACDKVKATPDFSADIEFLEQPLPVTQFQEMVELNAIYATPIALDESAANLDRIQECYSQGWRGIFVIKPAIAGSPSQLRKFCQTHNIDAVFSSVFETEIGRQAALNLATQLSLNKRALGFGTDSWFDDNHSILDFRF</sequence>
<organism evidence="7 8">
    <name type="scientific">Phormidium nigroviride PCC 7112</name>
    <dbReference type="NCBI Taxonomy" id="179408"/>
    <lineage>
        <taxon>Bacteria</taxon>
        <taxon>Bacillati</taxon>
        <taxon>Cyanobacteriota</taxon>
        <taxon>Cyanophyceae</taxon>
        <taxon>Oscillatoriophycideae</taxon>
        <taxon>Oscillatoriales</taxon>
        <taxon>Oscillatoriaceae</taxon>
        <taxon>Phormidium</taxon>
    </lineage>
</organism>
<dbReference type="SFLD" id="SFLDS00001">
    <property type="entry name" value="Enolase"/>
    <property type="match status" value="1"/>
</dbReference>
<evidence type="ECO:0000313" key="8">
    <source>
        <dbReference type="Proteomes" id="UP000010478"/>
    </source>
</evidence>
<feature type="binding site" evidence="4">
    <location>
        <position position="285"/>
    </location>
    <ligand>
        <name>Mg(2+)</name>
        <dbReference type="ChEBI" id="CHEBI:18420"/>
    </ligand>
</feature>
<dbReference type="GO" id="GO:0042372">
    <property type="term" value="P:phylloquinone biosynthetic process"/>
    <property type="evidence" value="ECO:0007669"/>
    <property type="project" value="UniProtKB-UniRule"/>
</dbReference>
<comment type="pathway">
    <text evidence="4">Cofactor biosynthesis; phylloquinone biosynthesis.</text>
</comment>
<dbReference type="NCBIfam" id="NF002739">
    <property type="entry name" value="PRK02714.1"/>
    <property type="match status" value="1"/>
</dbReference>
<keyword evidence="2 4" id="KW-0460">Magnesium</keyword>
<dbReference type="eggNOG" id="COG4948">
    <property type="taxonomic scope" value="Bacteria"/>
</dbReference>
<evidence type="ECO:0000256" key="2">
    <source>
        <dbReference type="ARBA" id="ARBA00022842"/>
    </source>
</evidence>
<dbReference type="SUPFAM" id="SSF54826">
    <property type="entry name" value="Enolase N-terminal domain-like"/>
    <property type="match status" value="1"/>
</dbReference>
<dbReference type="PANTHER" id="PTHR48073:SF6">
    <property type="entry name" value="PROTEIN PHYLLO, CHLOROPLASTIC-LIKE"/>
    <property type="match status" value="1"/>
</dbReference>
<dbReference type="Gene3D" id="3.20.20.120">
    <property type="entry name" value="Enolase-like C-terminal domain"/>
    <property type="match status" value="1"/>
</dbReference>
<dbReference type="PATRIC" id="fig|179408.3.peg.6862"/>
<feature type="active site" description="Proton acceptor" evidence="4">
    <location>
        <position position="309"/>
    </location>
</feature>
<dbReference type="Pfam" id="PF21508">
    <property type="entry name" value="MenC_N"/>
    <property type="match status" value="1"/>
</dbReference>
<dbReference type="STRING" id="179408.Osc7112_5497"/>
<comment type="catalytic activity">
    <reaction evidence="4">
        <text>(1R,6R)-6-hydroxy-2-succinyl-cyclohexa-2,4-diene-1-carboxylate = 2-succinylbenzoate + H2O</text>
        <dbReference type="Rhea" id="RHEA:10196"/>
        <dbReference type="ChEBI" id="CHEBI:15377"/>
        <dbReference type="ChEBI" id="CHEBI:18325"/>
        <dbReference type="ChEBI" id="CHEBI:58689"/>
        <dbReference type="EC" id="4.2.1.113"/>
    </reaction>
</comment>
<dbReference type="SFLD" id="SFLDG00180">
    <property type="entry name" value="muconate_cycloisomerase"/>
    <property type="match status" value="1"/>
</dbReference>
<dbReference type="InterPro" id="IPR029065">
    <property type="entry name" value="Enolase_C-like"/>
</dbReference>
<dbReference type="Gene3D" id="3.30.390.10">
    <property type="entry name" value="Enolase-like, N-terminal domain"/>
    <property type="match status" value="1"/>
</dbReference>
<evidence type="ECO:0000256" key="1">
    <source>
        <dbReference type="ARBA" id="ARBA00022723"/>
    </source>
</evidence>
<reference evidence="7 8" key="1">
    <citation type="submission" date="2012-05" db="EMBL/GenBank/DDBJ databases">
        <title>Finished chromosome of genome of Oscillatoria sp. PCC 7112.</title>
        <authorList>
            <consortium name="US DOE Joint Genome Institute"/>
            <person name="Gugger M."/>
            <person name="Coursin T."/>
            <person name="Rippka R."/>
            <person name="Tandeau De Marsac N."/>
            <person name="Huntemann M."/>
            <person name="Wei C.-L."/>
            <person name="Han J."/>
            <person name="Detter J.C."/>
            <person name="Han C."/>
            <person name="Tapia R."/>
            <person name="Davenport K."/>
            <person name="Daligault H."/>
            <person name="Erkkila T."/>
            <person name="Gu W."/>
            <person name="Munk A.C.C."/>
            <person name="Teshima H."/>
            <person name="Xu Y."/>
            <person name="Chain P."/>
            <person name="Chen A."/>
            <person name="Krypides N."/>
            <person name="Mavromatis K."/>
            <person name="Markowitz V."/>
            <person name="Szeto E."/>
            <person name="Ivanova N."/>
            <person name="Mikhailova N."/>
            <person name="Ovchinnikova G."/>
            <person name="Pagani I."/>
            <person name="Pati A."/>
            <person name="Goodwin L."/>
            <person name="Peters L."/>
            <person name="Pitluck S."/>
            <person name="Woyke T."/>
            <person name="Kerfeld C."/>
        </authorList>
    </citation>
    <scope>NUCLEOTIDE SEQUENCE [LARGE SCALE GENOMIC DNA]</scope>
    <source>
        <strain evidence="7 8">PCC 7112</strain>
    </source>
</reference>
<comment type="pathway">
    <text evidence="4">Quinol/quinone metabolism; 1,4-dihydroxy-2-naphthoate biosynthesis; 1,4-dihydroxy-2-naphthoate from chorismate: step 4/7.</text>
</comment>
<dbReference type="InterPro" id="IPR013342">
    <property type="entry name" value="Mandelate_racemase_C"/>
</dbReference>
<comment type="cofactor">
    <cofactor evidence="4">
        <name>a divalent metal cation</name>
        <dbReference type="ChEBI" id="CHEBI:60240"/>
    </cofactor>
</comment>
<dbReference type="HOGENOM" id="CLU_030273_0_2_3"/>
<dbReference type="InterPro" id="IPR010196">
    <property type="entry name" value="OSB_synthase_MenC1"/>
</dbReference>
<dbReference type="InterPro" id="IPR036849">
    <property type="entry name" value="Enolase-like_C_sf"/>
</dbReference>
<dbReference type="KEGG" id="oni:Osc7112_5497"/>
<dbReference type="InterPro" id="IPR041338">
    <property type="entry name" value="OSBS_N"/>
</dbReference>
<dbReference type="GO" id="GO:0043748">
    <property type="term" value="F:O-succinylbenzoate synthase activity"/>
    <property type="evidence" value="ECO:0007669"/>
    <property type="project" value="UniProtKB-EC"/>
</dbReference>
<keyword evidence="3 4" id="KW-0456">Lyase</keyword>
<dbReference type="SUPFAM" id="SSF51604">
    <property type="entry name" value="Enolase C-terminal domain-like"/>
    <property type="match status" value="1"/>
</dbReference>
<keyword evidence="8" id="KW-1185">Reference proteome</keyword>
<accession>K9VQ98</accession>
<comment type="similarity">
    <text evidence="4">Belongs to the mandelate racemase/muconate lactonizing enzyme family. MenC type 1 subfamily.</text>
</comment>
<keyword evidence="1 4" id="KW-0479">Metal-binding</keyword>
<feature type="active site" description="Proton donor" evidence="4">
    <location>
        <position position="192"/>
    </location>
</feature>
<dbReference type="RefSeq" id="WP_015178930.1">
    <property type="nucleotide sequence ID" value="NC_019729.1"/>
</dbReference>
<dbReference type="Pfam" id="PF13378">
    <property type="entry name" value="MR_MLE_C"/>
    <property type="match status" value="1"/>
</dbReference>
<dbReference type="CDD" id="cd03320">
    <property type="entry name" value="OSBS"/>
    <property type="match status" value="1"/>
</dbReference>
<evidence type="ECO:0000256" key="4">
    <source>
        <dbReference type="HAMAP-Rule" id="MF_00470"/>
    </source>
</evidence>
<protein>
    <recommendedName>
        <fullName evidence="4 5">o-succinylbenzoate synthase</fullName>
        <shortName evidence="4">OSB synthase</shortName>
        <shortName evidence="4">OSBS</shortName>
        <ecNumber evidence="4 5">4.2.1.113</ecNumber>
    </recommendedName>
    <alternativeName>
        <fullName evidence="4">4-(2'-carboxyphenyl)-4-oxybutyric acid synthase</fullName>
    </alternativeName>
    <alternativeName>
        <fullName evidence="4">o-succinylbenzoic acid synthase</fullName>
    </alternativeName>
</protein>
<evidence type="ECO:0000256" key="5">
    <source>
        <dbReference type="NCBIfam" id="TIGR01927"/>
    </source>
</evidence>
<dbReference type="OrthoDB" id="9802699at2"/>
<dbReference type="SFLD" id="SFLDF00009">
    <property type="entry name" value="o-succinylbenzoate_synthase"/>
    <property type="match status" value="1"/>
</dbReference>
<dbReference type="NCBIfam" id="TIGR01927">
    <property type="entry name" value="menC_gam_Gplu"/>
    <property type="match status" value="1"/>
</dbReference>
<feature type="domain" description="Mandelate racemase/muconate lactonizing enzyme C-terminal" evidence="6">
    <location>
        <begin position="170"/>
        <end position="281"/>
    </location>
</feature>
<dbReference type="PANTHER" id="PTHR48073">
    <property type="entry name" value="O-SUCCINYLBENZOATE SYNTHASE-RELATED"/>
    <property type="match status" value="1"/>
</dbReference>
<feature type="binding site" evidence="4">
    <location>
        <position position="260"/>
    </location>
    <ligand>
        <name>Mg(2+)</name>
        <dbReference type="ChEBI" id="CHEBI:18420"/>
    </ligand>
</feature>
<dbReference type="SMART" id="SM00922">
    <property type="entry name" value="MR_MLE"/>
    <property type="match status" value="1"/>
</dbReference>
<dbReference type="HAMAP" id="MF_00470">
    <property type="entry name" value="MenC_1"/>
    <property type="match status" value="1"/>
</dbReference>
<proteinExistence type="inferred from homology"/>
<dbReference type="AlphaFoldDB" id="K9VQ98"/>
<dbReference type="UniPathway" id="UPA00995"/>
<dbReference type="GO" id="GO:0009234">
    <property type="term" value="P:menaquinone biosynthetic process"/>
    <property type="evidence" value="ECO:0007669"/>
    <property type="project" value="UniProtKB-UniRule"/>
</dbReference>
<evidence type="ECO:0000259" key="6">
    <source>
        <dbReference type="SMART" id="SM00922"/>
    </source>
</evidence>
<dbReference type="GO" id="GO:0000287">
    <property type="term" value="F:magnesium ion binding"/>
    <property type="evidence" value="ECO:0007669"/>
    <property type="project" value="UniProtKB-UniRule"/>
</dbReference>
<dbReference type="UniPathway" id="UPA01057">
    <property type="reaction ID" value="UER00165"/>
</dbReference>
<name>K9VQ98_9CYAN</name>
<comment type="function">
    <text evidence="4">Converts 2-succinyl-6-hydroxy-2,4-cyclohexadiene-1-carboxylate (SHCHC) to 2-succinylbenzoate (OSB).</text>
</comment>